<sequence length="310" mass="33993">MAACLCILWPMFSHAKSIALVYNKEQAVFVQFAEALAEPLATQGHTLTLIHLTDYLPATSDRKQAFDLTLIAGNEALQVVRAMPPNTPIWAMLVSREAYQQSLQALQRGHAQVSAIYHDPPPFRQLALAQRLQPGIRQVGYLYGPAHADEAQMLSQAAEKLGLSVVAMPVSTTADLPATLISVLQRSDVLLANADPQIYNSQTIKTILTAAYRQDKTLIGSSPAFVKAGSLATTYTPIHQIVDEVLRFTSRWQNGHAVQLPLAHYPSDFEVLVKTDVAHSLGLNTPGVDELKRQIQLIEQQNRFNAGAQP</sequence>
<dbReference type="AlphaFoldDB" id="A0A4R6UIV5"/>
<comment type="caution">
    <text evidence="2">The sequence shown here is derived from an EMBL/GenBank/DDBJ whole genome shotgun (WGS) entry which is preliminary data.</text>
</comment>
<dbReference type="EMBL" id="SNYM01000012">
    <property type="protein sequence ID" value="TDQ46828.1"/>
    <property type="molecule type" value="Genomic_DNA"/>
</dbReference>
<proteinExistence type="predicted"/>
<evidence type="ECO:0000313" key="2">
    <source>
        <dbReference type="EMBL" id="TDQ46828.1"/>
    </source>
</evidence>
<dbReference type="Gene3D" id="3.40.50.2300">
    <property type="match status" value="2"/>
</dbReference>
<dbReference type="PANTHER" id="PTHR35271">
    <property type="entry name" value="ABC TRANSPORTER, SUBSTRATE-BINDING LIPOPROTEIN-RELATED"/>
    <property type="match status" value="1"/>
</dbReference>
<accession>A0A4R6UIV5</accession>
<keyword evidence="1" id="KW-0732">Signal</keyword>
<gene>
    <name evidence="2" type="ORF">EV696_11290</name>
</gene>
<evidence type="ECO:0000313" key="3">
    <source>
        <dbReference type="Proteomes" id="UP000295375"/>
    </source>
</evidence>
<dbReference type="InterPro" id="IPR007487">
    <property type="entry name" value="ABC_transpt-TYRBP-like"/>
</dbReference>
<dbReference type="Proteomes" id="UP000295375">
    <property type="component" value="Unassembled WGS sequence"/>
</dbReference>
<dbReference type="Pfam" id="PF04392">
    <property type="entry name" value="ABC_sub_bind"/>
    <property type="match status" value="1"/>
</dbReference>
<evidence type="ECO:0000256" key="1">
    <source>
        <dbReference type="SAM" id="SignalP"/>
    </source>
</evidence>
<protein>
    <submittedName>
        <fullName evidence="2">ABC transporter substrate binding protein</fullName>
    </submittedName>
</protein>
<feature type="signal peptide" evidence="1">
    <location>
        <begin position="1"/>
        <end position="15"/>
    </location>
</feature>
<name>A0A4R6UIV5_9GAMM</name>
<feature type="chain" id="PRO_5020331536" evidence="1">
    <location>
        <begin position="16"/>
        <end position="310"/>
    </location>
</feature>
<keyword evidence="3" id="KW-1185">Reference proteome</keyword>
<reference evidence="2 3" key="1">
    <citation type="submission" date="2019-03" db="EMBL/GenBank/DDBJ databases">
        <title>Genomic Encyclopedia of Type Strains, Phase IV (KMG-IV): sequencing the most valuable type-strain genomes for metagenomic binning, comparative biology and taxonomic classification.</title>
        <authorList>
            <person name="Goeker M."/>
        </authorList>
    </citation>
    <scope>NUCLEOTIDE SEQUENCE [LARGE SCALE GENOMIC DNA]</scope>
    <source>
        <strain evidence="2 3">DSM 103792</strain>
    </source>
</reference>
<dbReference type="PANTHER" id="PTHR35271:SF1">
    <property type="entry name" value="ABC TRANSPORTER, SUBSTRATE-BINDING LIPOPROTEIN"/>
    <property type="match status" value="1"/>
</dbReference>
<organism evidence="2 3">
    <name type="scientific">Permianibacter aggregans</name>
    <dbReference type="NCBI Taxonomy" id="1510150"/>
    <lineage>
        <taxon>Bacteria</taxon>
        <taxon>Pseudomonadati</taxon>
        <taxon>Pseudomonadota</taxon>
        <taxon>Gammaproteobacteria</taxon>
        <taxon>Pseudomonadales</taxon>
        <taxon>Pseudomonadaceae</taxon>
        <taxon>Permianibacter</taxon>
    </lineage>
</organism>